<keyword evidence="1" id="KW-0614">Plasmid</keyword>
<protein>
    <submittedName>
        <fullName evidence="1">Uncharacterized protein</fullName>
    </submittedName>
</protein>
<reference evidence="1" key="1">
    <citation type="submission" date="2020-09" db="EMBL/GenBank/DDBJ databases">
        <title>Acinetobacter baumannii E-072658 complete genome.</title>
        <authorList>
            <person name="Hamidian M."/>
            <person name="Maharjan R."/>
            <person name="Cain A.K."/>
            <person name="Faruga D.N."/>
            <person name="Paulsen I.T."/>
        </authorList>
    </citation>
    <scope>NUCLEOTIDE SEQUENCE</scope>
    <source>
        <strain evidence="1">E-072658</strain>
        <plasmid evidence="1">p8E072658</plasmid>
    </source>
</reference>
<accession>A0A9Q8L394</accession>
<dbReference type="EMBL" id="CP061706">
    <property type="protein sequence ID" value="UAA86651.1"/>
    <property type="molecule type" value="Genomic_DNA"/>
</dbReference>
<dbReference type="Proteomes" id="UP001050565">
    <property type="component" value="Plasmid p8E072658"/>
</dbReference>
<gene>
    <name evidence="1" type="ORF">H2787_17990</name>
</gene>
<dbReference type="AlphaFoldDB" id="A0A9Q8L394"/>
<evidence type="ECO:0000313" key="1">
    <source>
        <dbReference type="EMBL" id="UAA86651.1"/>
    </source>
</evidence>
<geneLocation type="plasmid" evidence="1 2">
    <name>p8E072658</name>
</geneLocation>
<name>A0A9Q8L394_ACIBA</name>
<proteinExistence type="predicted"/>
<evidence type="ECO:0000313" key="2">
    <source>
        <dbReference type="Proteomes" id="UP001050565"/>
    </source>
</evidence>
<organism evidence="1 2">
    <name type="scientific">Acinetobacter baumannii</name>
    <dbReference type="NCBI Taxonomy" id="470"/>
    <lineage>
        <taxon>Bacteria</taxon>
        <taxon>Pseudomonadati</taxon>
        <taxon>Pseudomonadota</taxon>
        <taxon>Gammaproteobacteria</taxon>
        <taxon>Moraxellales</taxon>
        <taxon>Moraxellaceae</taxon>
        <taxon>Acinetobacter</taxon>
        <taxon>Acinetobacter calcoaceticus/baumannii complex</taxon>
    </lineage>
</organism>
<sequence>MQQSLNELIAKKIHSLTVAYPSIVVVEGKLGDRNTISTTKTKIKFSCGVDEHKKSICSIDNYFNMNKGGYCKECLKEANIRSINELL</sequence>
<dbReference type="RefSeq" id="WP_109292410.1">
    <property type="nucleotide sequence ID" value="NZ_JBAITU010000117.1"/>
</dbReference>